<sequence length="578" mass="66279">MNLSKHKWHFPVILSVTMNAMKYYLNIFFAVLFVIPVYGQVQTQEELSGKSAYIKGMEAFENEEYESARQLLLEAKRNLPSATGIDYALADTYLQLNDLPNAAIYGKRAVDSEPDNKWFRLKLIRIYRTAGQNEATLRELNTLLDYHPGDFDALYMLADTYKDYGEFVKSNQTLNDILKLRGADPSVLLMKFRNFEALAIPDSAIAQLEKIREADPDNLEMLNLLGEYYVNTGRTEKATETLNDALTRNARDPQSLINLAGIYLDEQKWDSAGTLLTNFISDPLLEAEDKMNIARFLYSRIQNDPQNIQLRVETERVLDSFTETESDYGPAFTLAGQYYVQTTQSEKALENLERANELLPQDEIAWRQRLQLLMSLEKFQETVEIGKKAAESVPEDAFIQFFVGSAYMLLDQNDQAEQWLSNAVRAPARRPFKSVIYSTLGDTRANIGKHEESDEAYELALRYDPENDNAMNNYAYNLSVRGENLERAKELALKAIEVNPENAAYLDTVGWVYFKLEDYDRAQRFIKASIDTGESSAEVFEHMGDVYEKLGDLDKAQDWWEKALEEDSSRTHLQEKIN</sequence>
<dbReference type="EMBL" id="JBHULI010000001">
    <property type="protein sequence ID" value="MFD2530989.1"/>
    <property type="molecule type" value="Genomic_DNA"/>
</dbReference>
<dbReference type="Gene3D" id="1.25.40.10">
    <property type="entry name" value="Tetratricopeptide repeat domain"/>
    <property type="match status" value="3"/>
</dbReference>
<reference evidence="6" key="1">
    <citation type="journal article" date="2019" name="Int. J. Syst. Evol. Microbiol.">
        <title>The Global Catalogue of Microorganisms (GCM) 10K type strain sequencing project: providing services to taxonomists for standard genome sequencing and annotation.</title>
        <authorList>
            <consortium name="The Broad Institute Genomics Platform"/>
            <consortium name="The Broad Institute Genome Sequencing Center for Infectious Disease"/>
            <person name="Wu L."/>
            <person name="Ma J."/>
        </authorList>
    </citation>
    <scope>NUCLEOTIDE SEQUENCE [LARGE SCALE GENOMIC DNA]</scope>
    <source>
        <strain evidence="6">KCTC 52042</strain>
    </source>
</reference>
<evidence type="ECO:0000256" key="1">
    <source>
        <dbReference type="ARBA" id="ARBA00022737"/>
    </source>
</evidence>
<keyword evidence="4" id="KW-1133">Transmembrane helix</keyword>
<dbReference type="InterPro" id="IPR011990">
    <property type="entry name" value="TPR-like_helical_dom_sf"/>
</dbReference>
<proteinExistence type="predicted"/>
<keyword evidence="6" id="KW-1185">Reference proteome</keyword>
<feature type="repeat" description="TPR" evidence="3">
    <location>
        <begin position="219"/>
        <end position="252"/>
    </location>
</feature>
<dbReference type="Pfam" id="PF14559">
    <property type="entry name" value="TPR_19"/>
    <property type="match status" value="1"/>
</dbReference>
<dbReference type="SMART" id="SM00028">
    <property type="entry name" value="TPR"/>
    <property type="match status" value="10"/>
</dbReference>
<gene>
    <name evidence="5" type="ORF">ACFSVN_00855</name>
</gene>
<dbReference type="PANTHER" id="PTHR44227:SF3">
    <property type="entry name" value="PROTEIN O-MANNOSYL-TRANSFERASE TMTC4"/>
    <property type="match status" value="1"/>
</dbReference>
<dbReference type="Pfam" id="PF07719">
    <property type="entry name" value="TPR_2"/>
    <property type="match status" value="1"/>
</dbReference>
<dbReference type="PROSITE" id="PS50005">
    <property type="entry name" value="TPR"/>
    <property type="match status" value="4"/>
</dbReference>
<dbReference type="Pfam" id="PF13432">
    <property type="entry name" value="TPR_16"/>
    <property type="match status" value="1"/>
</dbReference>
<dbReference type="PANTHER" id="PTHR44227">
    <property type="match status" value="1"/>
</dbReference>
<dbReference type="InterPro" id="IPR052346">
    <property type="entry name" value="O-mannosyl-transferase_TMTC"/>
</dbReference>
<keyword evidence="2 3" id="KW-0802">TPR repeat</keyword>
<feature type="repeat" description="TPR" evidence="3">
    <location>
        <begin position="537"/>
        <end position="570"/>
    </location>
</feature>
<dbReference type="InterPro" id="IPR019734">
    <property type="entry name" value="TPR_rpt"/>
</dbReference>
<evidence type="ECO:0000256" key="3">
    <source>
        <dbReference type="PROSITE-ProRule" id="PRU00339"/>
    </source>
</evidence>
<dbReference type="SUPFAM" id="SSF48452">
    <property type="entry name" value="TPR-like"/>
    <property type="match status" value="2"/>
</dbReference>
<protein>
    <submittedName>
        <fullName evidence="5">Tetratricopeptide repeat protein</fullName>
    </submittedName>
</protein>
<evidence type="ECO:0000256" key="4">
    <source>
        <dbReference type="SAM" id="Phobius"/>
    </source>
</evidence>
<dbReference type="Pfam" id="PF13181">
    <property type="entry name" value="TPR_8"/>
    <property type="match status" value="1"/>
</dbReference>
<accession>A0ABW5JHH1</accession>
<feature type="repeat" description="TPR" evidence="3">
    <location>
        <begin position="329"/>
        <end position="362"/>
    </location>
</feature>
<keyword evidence="4" id="KW-0472">Membrane</keyword>
<dbReference type="Proteomes" id="UP001597460">
    <property type="component" value="Unassembled WGS sequence"/>
</dbReference>
<evidence type="ECO:0000313" key="5">
    <source>
        <dbReference type="EMBL" id="MFD2530989.1"/>
    </source>
</evidence>
<keyword evidence="1" id="KW-0677">Repeat</keyword>
<evidence type="ECO:0000256" key="2">
    <source>
        <dbReference type="ARBA" id="ARBA00022803"/>
    </source>
</evidence>
<comment type="caution">
    <text evidence="5">The sequence shown here is derived from an EMBL/GenBank/DDBJ whole genome shotgun (WGS) entry which is preliminary data.</text>
</comment>
<feature type="transmembrane region" description="Helical" evidence="4">
    <location>
        <begin position="21"/>
        <end position="39"/>
    </location>
</feature>
<organism evidence="5 6">
    <name type="scientific">Gracilimonas halophila</name>
    <dbReference type="NCBI Taxonomy" id="1834464"/>
    <lineage>
        <taxon>Bacteria</taxon>
        <taxon>Pseudomonadati</taxon>
        <taxon>Balneolota</taxon>
        <taxon>Balneolia</taxon>
        <taxon>Balneolales</taxon>
        <taxon>Balneolaceae</taxon>
        <taxon>Gracilimonas</taxon>
    </lineage>
</organism>
<feature type="repeat" description="TPR" evidence="3">
    <location>
        <begin position="434"/>
        <end position="467"/>
    </location>
</feature>
<evidence type="ECO:0000313" key="6">
    <source>
        <dbReference type="Proteomes" id="UP001597460"/>
    </source>
</evidence>
<dbReference type="InterPro" id="IPR013105">
    <property type="entry name" value="TPR_2"/>
</dbReference>
<name>A0ABW5JHH1_9BACT</name>
<dbReference type="RefSeq" id="WP_390297177.1">
    <property type="nucleotide sequence ID" value="NZ_JBHULI010000001.1"/>
</dbReference>
<keyword evidence="4" id="KW-0812">Transmembrane</keyword>